<dbReference type="EMBL" id="JAPHNL010000055">
    <property type="protein sequence ID" value="MCX3059529.1"/>
    <property type="molecule type" value="Genomic_DNA"/>
</dbReference>
<name>A0ABT3TR59_9ACTN</name>
<evidence type="ECO:0000313" key="3">
    <source>
        <dbReference type="EMBL" id="MCX3059529.1"/>
    </source>
</evidence>
<proteinExistence type="predicted"/>
<gene>
    <name evidence="3" type="ORF">OFY01_07050</name>
</gene>
<sequence length="102" mass="11479">MDGHKLTDAERRALHEMEDRLRQESERLDRELRTMTPCRGARLRDARGRVGRRLVLALGLLSLALMIVALRTSSEAFVGAFVACWVCTLAGTAVLLFRTPTR</sequence>
<keyword evidence="1" id="KW-0175">Coiled coil</keyword>
<evidence type="ECO:0000256" key="1">
    <source>
        <dbReference type="SAM" id="Coils"/>
    </source>
</evidence>
<feature type="coiled-coil region" evidence="1">
    <location>
        <begin position="7"/>
        <end position="34"/>
    </location>
</feature>
<keyword evidence="2" id="KW-0472">Membrane</keyword>
<protein>
    <submittedName>
        <fullName evidence="3">DUF3040 domain-containing protein</fullName>
    </submittedName>
</protein>
<evidence type="ECO:0000256" key="2">
    <source>
        <dbReference type="SAM" id="Phobius"/>
    </source>
</evidence>
<keyword evidence="4" id="KW-1185">Reference proteome</keyword>
<accession>A0ABT3TR59</accession>
<reference evidence="3" key="1">
    <citation type="submission" date="2022-10" db="EMBL/GenBank/DDBJ databases">
        <title>Streptomyces beihaiensis sp. nov., a chitin degrading actinobacterium, isolated from shrimp pond soil.</title>
        <authorList>
            <person name="Xie J."/>
            <person name="Shen N."/>
        </authorList>
    </citation>
    <scope>NUCLEOTIDE SEQUENCE</scope>
    <source>
        <strain evidence="3">GXMU-J5</strain>
    </source>
</reference>
<dbReference type="RefSeq" id="WP_266597409.1">
    <property type="nucleotide sequence ID" value="NZ_JAPHNL010000055.1"/>
</dbReference>
<keyword evidence="2" id="KW-1133">Transmembrane helix</keyword>
<keyword evidence="2" id="KW-0812">Transmembrane</keyword>
<comment type="caution">
    <text evidence="3">The sequence shown here is derived from an EMBL/GenBank/DDBJ whole genome shotgun (WGS) entry which is preliminary data.</text>
</comment>
<dbReference type="Proteomes" id="UP001163064">
    <property type="component" value="Unassembled WGS sequence"/>
</dbReference>
<feature type="transmembrane region" description="Helical" evidence="2">
    <location>
        <begin position="76"/>
        <end position="97"/>
    </location>
</feature>
<feature type="transmembrane region" description="Helical" evidence="2">
    <location>
        <begin position="54"/>
        <end position="70"/>
    </location>
</feature>
<evidence type="ECO:0000313" key="4">
    <source>
        <dbReference type="Proteomes" id="UP001163064"/>
    </source>
</evidence>
<organism evidence="3 4">
    <name type="scientific">Streptomyces beihaiensis</name>
    <dbReference type="NCBI Taxonomy" id="2984495"/>
    <lineage>
        <taxon>Bacteria</taxon>
        <taxon>Bacillati</taxon>
        <taxon>Actinomycetota</taxon>
        <taxon>Actinomycetes</taxon>
        <taxon>Kitasatosporales</taxon>
        <taxon>Streptomycetaceae</taxon>
        <taxon>Streptomyces</taxon>
    </lineage>
</organism>